<evidence type="ECO:0000313" key="2">
    <source>
        <dbReference type="EMBL" id="KAK3609641.1"/>
    </source>
</evidence>
<name>A0AAE0TG70_9BIVA</name>
<reference evidence="2" key="2">
    <citation type="journal article" date="2021" name="Genome Biol. Evol.">
        <title>Developing a high-quality reference genome for a parasitic bivalve with doubly uniparental inheritance (Bivalvia: Unionida).</title>
        <authorList>
            <person name="Smith C.H."/>
        </authorList>
    </citation>
    <scope>NUCLEOTIDE SEQUENCE</scope>
    <source>
        <strain evidence="2">CHS0354</strain>
        <tissue evidence="2">Mantle</tissue>
    </source>
</reference>
<dbReference type="SUPFAM" id="SSF52058">
    <property type="entry name" value="L domain-like"/>
    <property type="match status" value="1"/>
</dbReference>
<protein>
    <recommendedName>
        <fullName evidence="4">Leucine-rich melanocyte differentiation-associated protein</fullName>
    </recommendedName>
</protein>
<sequence>MAEDEGKQEEIETESKKLQPEADKIQISFQDGQLSCIGEDIEEIPMTLVDSYSKVTRRLDLSFNKLRNLQRLEEFPNLEELILDNNELGDDAHFPTLKLLHTLTLNKNKLTNLEQLLQNIQNNLPNLTYLSLLGNIACPNQLSAQDKDEEDYQRYRYYVLYRLPSLKFLDSTTVSKEELAEAKRTGSFMRVVRATEEEIEGAYDVSGSSPGSSFSPLPKSTRAVDQHIGTFGKSKYIYYGRHSEGNRFIRNNDL</sequence>
<dbReference type="InterPro" id="IPR043313">
    <property type="entry name" value="LRMDA"/>
</dbReference>
<dbReference type="FunFam" id="3.80.10.10:FF:000695">
    <property type="entry name" value="leucine-rich melanocyte differentiation-associated protein"/>
    <property type="match status" value="1"/>
</dbReference>
<accession>A0AAE0TG70</accession>
<dbReference type="Gene3D" id="3.80.10.10">
    <property type="entry name" value="Ribonuclease Inhibitor"/>
    <property type="match status" value="1"/>
</dbReference>
<proteinExistence type="predicted"/>
<keyword evidence="3" id="KW-1185">Reference proteome</keyword>
<evidence type="ECO:0000313" key="3">
    <source>
        <dbReference type="Proteomes" id="UP001195483"/>
    </source>
</evidence>
<comment type="caution">
    <text evidence="2">The sequence shown here is derived from an EMBL/GenBank/DDBJ whole genome shotgun (WGS) entry which is preliminary data.</text>
</comment>
<evidence type="ECO:0008006" key="4">
    <source>
        <dbReference type="Google" id="ProtNLM"/>
    </source>
</evidence>
<gene>
    <name evidence="2" type="ORF">CHS0354_028845</name>
</gene>
<dbReference type="PANTHER" id="PTHR46282:SF2">
    <property type="entry name" value="LEUCINE-RICH MELANOCYTE DIFFERENTIATION-ASSOCIATED PROTEIN"/>
    <property type="match status" value="1"/>
</dbReference>
<organism evidence="2 3">
    <name type="scientific">Potamilus streckersoni</name>
    <dbReference type="NCBI Taxonomy" id="2493646"/>
    <lineage>
        <taxon>Eukaryota</taxon>
        <taxon>Metazoa</taxon>
        <taxon>Spiralia</taxon>
        <taxon>Lophotrochozoa</taxon>
        <taxon>Mollusca</taxon>
        <taxon>Bivalvia</taxon>
        <taxon>Autobranchia</taxon>
        <taxon>Heteroconchia</taxon>
        <taxon>Palaeoheterodonta</taxon>
        <taxon>Unionida</taxon>
        <taxon>Unionoidea</taxon>
        <taxon>Unionidae</taxon>
        <taxon>Ambleminae</taxon>
        <taxon>Lampsilini</taxon>
        <taxon>Potamilus</taxon>
    </lineage>
</organism>
<dbReference type="EMBL" id="JAEAOA010001729">
    <property type="protein sequence ID" value="KAK3609641.1"/>
    <property type="molecule type" value="Genomic_DNA"/>
</dbReference>
<evidence type="ECO:0000256" key="1">
    <source>
        <dbReference type="SAM" id="MobiDB-lite"/>
    </source>
</evidence>
<dbReference type="AlphaFoldDB" id="A0AAE0TG70"/>
<dbReference type="PANTHER" id="PTHR46282">
    <property type="entry name" value="LEUCINE-RICH MELANOCYTE DIFFERENTIATION-ASSOCIATED PROTEIN"/>
    <property type="match status" value="1"/>
</dbReference>
<reference evidence="2" key="3">
    <citation type="submission" date="2023-05" db="EMBL/GenBank/DDBJ databases">
        <authorList>
            <person name="Smith C.H."/>
        </authorList>
    </citation>
    <scope>NUCLEOTIDE SEQUENCE</scope>
    <source>
        <strain evidence="2">CHS0354</strain>
        <tissue evidence="2">Mantle</tissue>
    </source>
</reference>
<reference evidence="2" key="1">
    <citation type="journal article" date="2021" name="Genome Biol. Evol.">
        <title>A High-Quality Reference Genome for a Parasitic Bivalve with Doubly Uniparental Inheritance (Bivalvia: Unionida).</title>
        <authorList>
            <person name="Smith C.H."/>
        </authorList>
    </citation>
    <scope>NUCLEOTIDE SEQUENCE</scope>
    <source>
        <strain evidence="2">CHS0354</strain>
    </source>
</reference>
<dbReference type="InterPro" id="IPR032675">
    <property type="entry name" value="LRR_dom_sf"/>
</dbReference>
<feature type="region of interest" description="Disordered" evidence="1">
    <location>
        <begin position="1"/>
        <end position="23"/>
    </location>
</feature>
<dbReference type="Proteomes" id="UP001195483">
    <property type="component" value="Unassembled WGS sequence"/>
</dbReference>